<dbReference type="InterPro" id="IPR033186">
    <property type="entry name" value="HerA_C"/>
</dbReference>
<dbReference type="EMBL" id="CP009056">
    <property type="protein sequence ID" value="AJA45031.1"/>
    <property type="molecule type" value="Genomic_DNA"/>
</dbReference>
<evidence type="ECO:0000259" key="1">
    <source>
        <dbReference type="Pfam" id="PF05872"/>
    </source>
</evidence>
<dbReference type="RefSeq" id="WP_039104672.1">
    <property type="nucleotide sequence ID" value="NZ_CP009056.1"/>
</dbReference>
<dbReference type="PANTHER" id="PTHR30121:SF6">
    <property type="entry name" value="SLR6007 PROTEIN"/>
    <property type="match status" value="1"/>
</dbReference>
<dbReference type="Gene3D" id="3.40.50.300">
    <property type="entry name" value="P-loop containing nucleotide triphosphate hydrolases"/>
    <property type="match status" value="2"/>
</dbReference>
<proteinExistence type="predicted"/>
<dbReference type="SUPFAM" id="SSF52540">
    <property type="entry name" value="P-loop containing nucleoside triphosphate hydrolases"/>
    <property type="match status" value="1"/>
</dbReference>
<dbReference type="HOGENOM" id="CLU_028164_1_1_6"/>
<dbReference type="AlphaFoldDB" id="A0A0A7S710"/>
<sequence>MVSPLVIAKSITDHQDLILLPALANRHGLITGATGTGKTVTLQKMAEGFSQIGVPVFLADIKGDLTGLGVAASVSDKLSKRLKAIGANDWHPQSYPIELWDVYGEKGIPVRATVSNLGPLLLSRILNLNEVQSGILQLAFKIADDNQLLLLDFKDLRELIKYVGDNAKSFTTDYGNISSASIGAIQRNLLALDQQGAEKFFGEPMLNINDLIQQNAKGQGKINILECEKLFNAPKLYSIFLLWLLSELFEQLPEVGDIDKPKLIFFFDEAHLLFNGIPKVLLDKIEQVVRLIRSKGVGIYFVTQNPTDIPDSILGQLGNRVQHALRSFSVNDQKAVRAAAKTMNQNPKIDTEKVITTLGVGEALISFLDEHGRPNQVETGAIIAPQSLMGAMPIDQQQSIINQSNLNQKYTQTIDRNSAYEMLKAGFHHSDNTAQTESSSEQSGGFWDMLKGFLFGTKGSRGGNKDGLAQKVVKSTSRQIANNIGREITRGILGSLKKK</sequence>
<dbReference type="OrthoDB" id="9758751at2"/>
<dbReference type="PANTHER" id="PTHR30121">
    <property type="entry name" value="UNCHARACTERIZED PROTEIN YJGR-RELATED"/>
    <property type="match status" value="1"/>
</dbReference>
<reference evidence="2 3" key="1">
    <citation type="journal article" date="2014" name="Appl. Environ. Microbiol.">
        <title>Gut symbionts from distinct hosts exhibit genotoxic activity via divergent colibactin biosynthetic pathways.</title>
        <authorList>
            <person name="Engel P."/>
            <person name="Vizcaino M.I."/>
            <person name="Crawford J.M."/>
        </authorList>
    </citation>
    <scope>NUCLEOTIDE SEQUENCE [LARGE SCALE GENOMIC DNA]</scope>
    <source>
        <strain evidence="2 3">PEB0191</strain>
    </source>
</reference>
<dbReference type="KEGG" id="fpp:FPB0191_01207"/>
<evidence type="ECO:0000313" key="3">
    <source>
        <dbReference type="Proteomes" id="UP000030901"/>
    </source>
</evidence>
<dbReference type="InterPro" id="IPR027417">
    <property type="entry name" value="P-loop_NTPase"/>
</dbReference>
<dbReference type="InterPro" id="IPR051162">
    <property type="entry name" value="T4SS_component"/>
</dbReference>
<keyword evidence="3" id="KW-1185">Reference proteome</keyword>
<dbReference type="Proteomes" id="UP000030901">
    <property type="component" value="Chromosome"/>
</dbReference>
<name>A0A0A7S710_FRIPE</name>
<protein>
    <submittedName>
        <fullName evidence="2">Putative ATPase</fullName>
    </submittedName>
</protein>
<accession>A0A0A7S710</accession>
<gene>
    <name evidence="2" type="ORF">FPB0191_01207</name>
</gene>
<evidence type="ECO:0000313" key="2">
    <source>
        <dbReference type="EMBL" id="AJA45031.1"/>
    </source>
</evidence>
<organism evidence="2 3">
    <name type="scientific">Frischella perrara</name>
    <dbReference type="NCBI Taxonomy" id="1267021"/>
    <lineage>
        <taxon>Bacteria</taxon>
        <taxon>Pseudomonadati</taxon>
        <taxon>Pseudomonadota</taxon>
        <taxon>Gammaproteobacteria</taxon>
        <taxon>Orbales</taxon>
        <taxon>Orbaceae</taxon>
        <taxon>Frischella</taxon>
    </lineage>
</organism>
<feature type="domain" description="Helicase HerA-like C-terminal" evidence="1">
    <location>
        <begin position="12"/>
        <end position="497"/>
    </location>
</feature>
<dbReference type="Pfam" id="PF05872">
    <property type="entry name" value="HerA_C"/>
    <property type="match status" value="1"/>
</dbReference>